<accession>A0A4Y2HK59</accession>
<proteinExistence type="predicted"/>
<keyword evidence="2" id="KW-1185">Reference proteome</keyword>
<dbReference type="Proteomes" id="UP000499080">
    <property type="component" value="Unassembled WGS sequence"/>
</dbReference>
<sequence>MSNGSILSPTATLGLQGRQKISRSWDLLHVKSYVGSKQHVKQQMPRRINTPIAEKDHPFMQLLANHKPIKKRLNPIAYCNIWAGGEIEDQPCMGRFTLNHTYRVKRPPAGVGRKFGEGGASSGVLLVI</sequence>
<dbReference type="AlphaFoldDB" id="A0A4Y2HK59"/>
<name>A0A4Y2HK59_ARAVE</name>
<reference evidence="1 2" key="1">
    <citation type="journal article" date="2019" name="Sci. Rep.">
        <title>Orb-weaving spider Araneus ventricosus genome elucidates the spidroin gene catalogue.</title>
        <authorList>
            <person name="Kono N."/>
            <person name="Nakamura H."/>
            <person name="Ohtoshi R."/>
            <person name="Moran D.A.P."/>
            <person name="Shinohara A."/>
            <person name="Yoshida Y."/>
            <person name="Fujiwara M."/>
            <person name="Mori M."/>
            <person name="Tomita M."/>
            <person name="Arakawa K."/>
        </authorList>
    </citation>
    <scope>NUCLEOTIDE SEQUENCE [LARGE SCALE GENOMIC DNA]</scope>
</reference>
<comment type="caution">
    <text evidence="1">The sequence shown here is derived from an EMBL/GenBank/DDBJ whole genome shotgun (WGS) entry which is preliminary data.</text>
</comment>
<evidence type="ECO:0000313" key="1">
    <source>
        <dbReference type="EMBL" id="GBM65732.1"/>
    </source>
</evidence>
<protein>
    <submittedName>
        <fullName evidence="1">Uncharacterized protein</fullName>
    </submittedName>
</protein>
<organism evidence="1 2">
    <name type="scientific">Araneus ventricosus</name>
    <name type="common">Orbweaver spider</name>
    <name type="synonym">Epeira ventricosa</name>
    <dbReference type="NCBI Taxonomy" id="182803"/>
    <lineage>
        <taxon>Eukaryota</taxon>
        <taxon>Metazoa</taxon>
        <taxon>Ecdysozoa</taxon>
        <taxon>Arthropoda</taxon>
        <taxon>Chelicerata</taxon>
        <taxon>Arachnida</taxon>
        <taxon>Araneae</taxon>
        <taxon>Araneomorphae</taxon>
        <taxon>Entelegynae</taxon>
        <taxon>Araneoidea</taxon>
        <taxon>Araneidae</taxon>
        <taxon>Araneus</taxon>
    </lineage>
</organism>
<evidence type="ECO:0000313" key="2">
    <source>
        <dbReference type="Proteomes" id="UP000499080"/>
    </source>
</evidence>
<gene>
    <name evidence="1" type="ORF">AVEN_19271_1</name>
</gene>
<dbReference type="EMBL" id="BGPR01103248">
    <property type="protein sequence ID" value="GBM65732.1"/>
    <property type="molecule type" value="Genomic_DNA"/>
</dbReference>